<protein>
    <submittedName>
        <fullName evidence="1">Uncharacterized protein</fullName>
    </submittedName>
</protein>
<dbReference type="Proteomes" id="UP001150941">
    <property type="component" value="Unassembled WGS sequence"/>
</dbReference>
<dbReference type="AlphaFoldDB" id="A0A9W9NZ43"/>
<reference evidence="1" key="1">
    <citation type="submission" date="2022-11" db="EMBL/GenBank/DDBJ databases">
        <authorList>
            <person name="Petersen C."/>
        </authorList>
    </citation>
    <scope>NUCLEOTIDE SEQUENCE</scope>
    <source>
        <strain evidence="1">IBT 19713</strain>
    </source>
</reference>
<name>A0A9W9NZ43_9EURO</name>
<keyword evidence="2" id="KW-1185">Reference proteome</keyword>
<reference evidence="1" key="2">
    <citation type="journal article" date="2023" name="IMA Fungus">
        <title>Comparative genomic study of the Penicillium genus elucidates a diverse pangenome and 15 lateral gene transfer events.</title>
        <authorList>
            <person name="Petersen C."/>
            <person name="Sorensen T."/>
            <person name="Nielsen M.R."/>
            <person name="Sondergaard T.E."/>
            <person name="Sorensen J.L."/>
            <person name="Fitzpatrick D.A."/>
            <person name="Frisvad J.C."/>
            <person name="Nielsen K.L."/>
        </authorList>
    </citation>
    <scope>NUCLEOTIDE SEQUENCE</scope>
    <source>
        <strain evidence="1">IBT 19713</strain>
    </source>
</reference>
<gene>
    <name evidence="1" type="ORF">N7468_005369</name>
</gene>
<evidence type="ECO:0000313" key="1">
    <source>
        <dbReference type="EMBL" id="KAJ5232413.1"/>
    </source>
</evidence>
<dbReference type="RefSeq" id="XP_058330406.1">
    <property type="nucleotide sequence ID" value="XM_058474666.1"/>
</dbReference>
<organism evidence="1 2">
    <name type="scientific">Penicillium chermesinum</name>
    <dbReference type="NCBI Taxonomy" id="63820"/>
    <lineage>
        <taxon>Eukaryota</taxon>
        <taxon>Fungi</taxon>
        <taxon>Dikarya</taxon>
        <taxon>Ascomycota</taxon>
        <taxon>Pezizomycotina</taxon>
        <taxon>Eurotiomycetes</taxon>
        <taxon>Eurotiomycetidae</taxon>
        <taxon>Eurotiales</taxon>
        <taxon>Aspergillaceae</taxon>
        <taxon>Penicillium</taxon>
    </lineage>
</organism>
<dbReference type="EMBL" id="JAPQKS010000004">
    <property type="protein sequence ID" value="KAJ5232413.1"/>
    <property type="molecule type" value="Genomic_DNA"/>
</dbReference>
<sequence length="68" mass="7742">MDLNLRETVTGSRMESGMVYDATISEGYHASMHHPRLCFSGIFLPGIQGLHNYYFLQMEDAYPQNADL</sequence>
<dbReference type="GeneID" id="83201969"/>
<evidence type="ECO:0000313" key="2">
    <source>
        <dbReference type="Proteomes" id="UP001150941"/>
    </source>
</evidence>
<accession>A0A9W9NZ43</accession>
<comment type="caution">
    <text evidence="1">The sequence shown here is derived from an EMBL/GenBank/DDBJ whole genome shotgun (WGS) entry which is preliminary data.</text>
</comment>
<proteinExistence type="predicted"/>